<dbReference type="EMBL" id="LAQS01000008">
    <property type="protein sequence ID" value="KKZ74597.1"/>
    <property type="molecule type" value="Genomic_DNA"/>
</dbReference>
<proteinExistence type="predicted"/>
<keyword evidence="3" id="KW-1185">Reference proteome</keyword>
<gene>
    <name evidence="2" type="ORF">VO63_06795</name>
</gene>
<feature type="transmembrane region" description="Helical" evidence="1">
    <location>
        <begin position="107"/>
        <end position="127"/>
    </location>
</feature>
<keyword evidence="1" id="KW-0472">Membrane</keyword>
<accession>A0A2P2GSY2</accession>
<sequence length="136" mass="15319">MLLAAWCAWSVLSAVVALKGLATGAWRRPRWWVHMTSALLFLAALAWLRGALAGGLDTEKLCRFSHHTVYDPAYRERHPQEPWRLFPLHNRCNASHDLVPAWVNPTVGILAVCTLAALCGTVWSLTVRRKRHDGTR</sequence>
<name>A0A2P2GSY2_STREW</name>
<evidence type="ECO:0000313" key="2">
    <source>
        <dbReference type="EMBL" id="KKZ74597.1"/>
    </source>
</evidence>
<keyword evidence="1" id="KW-0812">Transmembrane</keyword>
<protein>
    <submittedName>
        <fullName evidence="2">Uncharacterized protein</fullName>
    </submittedName>
</protein>
<evidence type="ECO:0000256" key="1">
    <source>
        <dbReference type="SAM" id="Phobius"/>
    </source>
</evidence>
<dbReference type="Proteomes" id="UP000265325">
    <property type="component" value="Unassembled WGS sequence"/>
</dbReference>
<reference evidence="2 3" key="1">
    <citation type="submission" date="2015-05" db="EMBL/GenBank/DDBJ databases">
        <title>Draft Genome assembly of Streptomyces showdoensis.</title>
        <authorList>
            <person name="Thapa K.K."/>
            <person name="Metsa-Ketela M."/>
        </authorList>
    </citation>
    <scope>NUCLEOTIDE SEQUENCE [LARGE SCALE GENOMIC DNA]</scope>
    <source>
        <strain evidence="2 3">ATCC 15227</strain>
    </source>
</reference>
<keyword evidence="1" id="KW-1133">Transmembrane helix</keyword>
<dbReference type="AlphaFoldDB" id="A0A2P2GSY2"/>
<evidence type="ECO:0000313" key="3">
    <source>
        <dbReference type="Proteomes" id="UP000265325"/>
    </source>
</evidence>
<organism evidence="2 3">
    <name type="scientific">Streptomyces showdoensis</name>
    <dbReference type="NCBI Taxonomy" id="68268"/>
    <lineage>
        <taxon>Bacteria</taxon>
        <taxon>Bacillati</taxon>
        <taxon>Actinomycetota</taxon>
        <taxon>Actinomycetes</taxon>
        <taxon>Kitasatosporales</taxon>
        <taxon>Streptomycetaceae</taxon>
        <taxon>Streptomyces</taxon>
    </lineage>
</organism>
<comment type="caution">
    <text evidence="2">The sequence shown here is derived from an EMBL/GenBank/DDBJ whole genome shotgun (WGS) entry which is preliminary data.</text>
</comment>